<dbReference type="InterPro" id="IPR039418">
    <property type="entry name" value="LexA-like"/>
</dbReference>
<dbReference type="CDD" id="cd06529">
    <property type="entry name" value="S24_LexA-like"/>
    <property type="match status" value="1"/>
</dbReference>
<accession>A0AAP7IC94</accession>
<evidence type="ECO:0000313" key="3">
    <source>
        <dbReference type="Proteomes" id="UP000095464"/>
    </source>
</evidence>
<dbReference type="SUPFAM" id="SSF51306">
    <property type="entry name" value="LexA/Signal peptidase"/>
    <property type="match status" value="1"/>
</dbReference>
<comment type="caution">
    <text evidence="2">The sequence shown here is derived from an EMBL/GenBank/DDBJ whole genome shotgun (WGS) entry which is preliminary data.</text>
</comment>
<gene>
    <name evidence="2" type="ORF">ASS94_09070</name>
</gene>
<protein>
    <recommendedName>
        <fullName evidence="1">HTH cro/C1-type domain-containing protein</fullName>
    </recommendedName>
</protein>
<evidence type="ECO:0000313" key="2">
    <source>
        <dbReference type="EMBL" id="OEK55064.1"/>
    </source>
</evidence>
<feature type="domain" description="HTH cro/C1-type" evidence="1">
    <location>
        <begin position="7"/>
        <end position="66"/>
    </location>
</feature>
<dbReference type="SUPFAM" id="SSF47413">
    <property type="entry name" value="lambda repressor-like DNA-binding domains"/>
    <property type="match status" value="1"/>
</dbReference>
<dbReference type="GO" id="GO:0003677">
    <property type="term" value="F:DNA binding"/>
    <property type="evidence" value="ECO:0007669"/>
    <property type="project" value="InterPro"/>
</dbReference>
<dbReference type="Pfam" id="PF01381">
    <property type="entry name" value="HTH_3"/>
    <property type="match status" value="1"/>
</dbReference>
<dbReference type="Gene3D" id="2.10.109.10">
    <property type="entry name" value="Umud Fragment, subunit A"/>
    <property type="match status" value="1"/>
</dbReference>
<proteinExistence type="predicted"/>
<dbReference type="PROSITE" id="PS50943">
    <property type="entry name" value="HTH_CROC1"/>
    <property type="match status" value="1"/>
</dbReference>
<dbReference type="Gene3D" id="1.10.260.40">
    <property type="entry name" value="lambda repressor-like DNA-binding domains"/>
    <property type="match status" value="1"/>
</dbReference>
<dbReference type="PANTHER" id="PTHR33516:SF2">
    <property type="entry name" value="LEXA REPRESSOR-RELATED"/>
    <property type="match status" value="1"/>
</dbReference>
<dbReference type="InterPro" id="IPR001387">
    <property type="entry name" value="Cro/C1-type_HTH"/>
</dbReference>
<dbReference type="InterPro" id="IPR015927">
    <property type="entry name" value="Peptidase_S24_S26A/B/C"/>
</dbReference>
<name>A0AAP7IC94_9STAP</name>
<dbReference type="InterPro" id="IPR050077">
    <property type="entry name" value="LexA_repressor"/>
</dbReference>
<sequence>MEFADKIKNLRQENKLTMENLAEKLNQNYNLNINKSTVSRWEKGSEPSGKTLYYIADFFNTTPAELLDLPEDSFVMPSNSKLPIVSEVYCGSGTVAFKDILGYEFTPKEWLNGGEYFFLEAKGDSMIGARVNDSDLVLIRVQPTFENGEIMCVNLNGETLLKRVYEQNNTIILQSENSKYEPRIVGPSDDFRIVGKLKRVVIKY</sequence>
<dbReference type="Pfam" id="PF00717">
    <property type="entry name" value="Peptidase_S24"/>
    <property type="match status" value="1"/>
</dbReference>
<dbReference type="PANTHER" id="PTHR33516">
    <property type="entry name" value="LEXA REPRESSOR"/>
    <property type="match status" value="1"/>
</dbReference>
<dbReference type="AlphaFoldDB" id="A0AAP7IC94"/>
<dbReference type="InterPro" id="IPR010982">
    <property type="entry name" value="Lambda_DNA-bd_dom_sf"/>
</dbReference>
<dbReference type="CDD" id="cd00093">
    <property type="entry name" value="HTH_XRE"/>
    <property type="match status" value="1"/>
</dbReference>
<organism evidence="2 3">
    <name type="scientific">Staphylococcus equorum</name>
    <dbReference type="NCBI Taxonomy" id="246432"/>
    <lineage>
        <taxon>Bacteria</taxon>
        <taxon>Bacillati</taxon>
        <taxon>Bacillota</taxon>
        <taxon>Bacilli</taxon>
        <taxon>Bacillales</taxon>
        <taxon>Staphylococcaceae</taxon>
        <taxon>Staphylococcus</taxon>
    </lineage>
</organism>
<dbReference type="Proteomes" id="UP000095464">
    <property type="component" value="Unassembled WGS sequence"/>
</dbReference>
<dbReference type="EMBL" id="LNPX01000038">
    <property type="protein sequence ID" value="OEK55064.1"/>
    <property type="molecule type" value="Genomic_DNA"/>
</dbReference>
<evidence type="ECO:0000259" key="1">
    <source>
        <dbReference type="PROSITE" id="PS50943"/>
    </source>
</evidence>
<dbReference type="RefSeq" id="WP_081333476.1">
    <property type="nucleotide sequence ID" value="NZ_LNPX01000038.1"/>
</dbReference>
<dbReference type="SMART" id="SM00530">
    <property type="entry name" value="HTH_XRE"/>
    <property type="match status" value="1"/>
</dbReference>
<dbReference type="InterPro" id="IPR036286">
    <property type="entry name" value="LexA/Signal_pep-like_sf"/>
</dbReference>
<reference evidence="3" key="1">
    <citation type="submission" date="2015-11" db="EMBL/GenBank/DDBJ databases">
        <title>Genomic diversity of Staphylococcus saprophyticus strains from urinary tract infections, animal surfaces, and fermented foods.</title>
        <authorList>
            <person name="Wolfe B.E."/>
        </authorList>
    </citation>
    <scope>NUCLEOTIDE SEQUENCE [LARGE SCALE GENOMIC DNA]</scope>
    <source>
        <strain evidence="3">738_7</strain>
    </source>
</reference>